<keyword evidence="5" id="KW-0297">G-protein coupled receptor</keyword>
<reference evidence="11" key="1">
    <citation type="submission" date="2021-02" db="EMBL/GenBank/DDBJ databases">
        <authorList>
            <person name="Nowell W R."/>
        </authorList>
    </citation>
    <scope>NUCLEOTIDE SEQUENCE</scope>
</reference>
<keyword evidence="8" id="KW-0807">Transducer</keyword>
<dbReference type="PANTHER" id="PTHR24228">
    <property type="entry name" value="B2 BRADYKININ RECEPTOR/ANGIOTENSIN II RECEPTOR"/>
    <property type="match status" value="1"/>
</dbReference>
<dbReference type="CDD" id="cd00637">
    <property type="entry name" value="7tm_classA_rhodopsin-like"/>
    <property type="match status" value="1"/>
</dbReference>
<dbReference type="Gene3D" id="1.20.1070.10">
    <property type="entry name" value="Rhodopsin 7-helix transmembrane proteins"/>
    <property type="match status" value="2"/>
</dbReference>
<keyword evidence="6 9" id="KW-0472">Membrane</keyword>
<dbReference type="PANTHER" id="PTHR24228:SF74">
    <property type="entry name" value="G-PROTEIN COUPLED RECEPTORS FAMILY 1 PROFILE DOMAIN-CONTAINING PROTEIN"/>
    <property type="match status" value="1"/>
</dbReference>
<evidence type="ECO:0000256" key="7">
    <source>
        <dbReference type="ARBA" id="ARBA00023170"/>
    </source>
</evidence>
<evidence type="ECO:0000256" key="6">
    <source>
        <dbReference type="ARBA" id="ARBA00023136"/>
    </source>
</evidence>
<keyword evidence="2" id="KW-1003">Cell membrane</keyword>
<evidence type="ECO:0000256" key="3">
    <source>
        <dbReference type="ARBA" id="ARBA00022692"/>
    </source>
</evidence>
<dbReference type="Proteomes" id="UP000663868">
    <property type="component" value="Unassembled WGS sequence"/>
</dbReference>
<evidence type="ECO:0000256" key="1">
    <source>
        <dbReference type="ARBA" id="ARBA00004651"/>
    </source>
</evidence>
<dbReference type="PROSITE" id="PS50262">
    <property type="entry name" value="G_PROTEIN_RECEP_F1_2"/>
    <property type="match status" value="1"/>
</dbReference>
<dbReference type="EMBL" id="CAJOBB010000060">
    <property type="protein sequence ID" value="CAF3538892.1"/>
    <property type="molecule type" value="Genomic_DNA"/>
</dbReference>
<comment type="caution">
    <text evidence="11">The sequence shown here is derived from an EMBL/GenBank/DDBJ whole genome shotgun (WGS) entry which is preliminary data.</text>
</comment>
<keyword evidence="4 9" id="KW-1133">Transmembrane helix</keyword>
<evidence type="ECO:0000256" key="5">
    <source>
        <dbReference type="ARBA" id="ARBA00023040"/>
    </source>
</evidence>
<dbReference type="AlphaFoldDB" id="A0A818J9E2"/>
<feature type="transmembrane region" description="Helical" evidence="9">
    <location>
        <begin position="335"/>
        <end position="357"/>
    </location>
</feature>
<feature type="transmembrane region" description="Helical" evidence="9">
    <location>
        <begin position="278"/>
        <end position="300"/>
    </location>
</feature>
<feature type="transmembrane region" description="Helical" evidence="9">
    <location>
        <begin position="119"/>
        <end position="142"/>
    </location>
</feature>
<dbReference type="GO" id="GO:0005886">
    <property type="term" value="C:plasma membrane"/>
    <property type="evidence" value="ECO:0007669"/>
    <property type="project" value="UniProtKB-SubCell"/>
</dbReference>
<keyword evidence="3 9" id="KW-0812">Transmembrane</keyword>
<evidence type="ECO:0000256" key="8">
    <source>
        <dbReference type="ARBA" id="ARBA00023224"/>
    </source>
</evidence>
<feature type="transmembrane region" description="Helical" evidence="9">
    <location>
        <begin position="6"/>
        <end position="28"/>
    </location>
</feature>
<evidence type="ECO:0000313" key="12">
    <source>
        <dbReference type="Proteomes" id="UP000663868"/>
    </source>
</evidence>
<feature type="transmembrane region" description="Helical" evidence="9">
    <location>
        <begin position="40"/>
        <end position="60"/>
    </location>
</feature>
<evidence type="ECO:0000256" key="4">
    <source>
        <dbReference type="ARBA" id="ARBA00022989"/>
    </source>
</evidence>
<feature type="transmembrane region" description="Helical" evidence="9">
    <location>
        <begin position="162"/>
        <end position="186"/>
    </location>
</feature>
<gene>
    <name evidence="11" type="ORF">KXQ929_LOCUS2059</name>
</gene>
<comment type="subcellular location">
    <subcellularLocation>
        <location evidence="1">Cell membrane</location>
        <topology evidence="1">Multi-pass membrane protein</topology>
    </subcellularLocation>
</comment>
<dbReference type="GO" id="GO:0004930">
    <property type="term" value="F:G protein-coupled receptor activity"/>
    <property type="evidence" value="ECO:0007669"/>
    <property type="project" value="UniProtKB-KW"/>
</dbReference>
<keyword evidence="7" id="KW-0675">Receptor</keyword>
<dbReference type="SUPFAM" id="SSF81321">
    <property type="entry name" value="Family A G protein-coupled receptor-like"/>
    <property type="match status" value="2"/>
</dbReference>
<dbReference type="InterPro" id="IPR017452">
    <property type="entry name" value="GPCR_Rhodpsn_7TM"/>
</dbReference>
<feature type="transmembrane region" description="Helical" evidence="9">
    <location>
        <begin position="363"/>
        <end position="385"/>
    </location>
</feature>
<name>A0A818J9E2_9BILA</name>
<evidence type="ECO:0000313" key="11">
    <source>
        <dbReference type="EMBL" id="CAF3538892.1"/>
    </source>
</evidence>
<accession>A0A818J9E2</accession>
<protein>
    <recommendedName>
        <fullName evidence="10">G-protein coupled receptors family 1 profile domain-containing protein</fullName>
    </recommendedName>
</protein>
<feature type="transmembrane region" description="Helical" evidence="9">
    <location>
        <begin position="221"/>
        <end position="242"/>
    </location>
</feature>
<sequence length="405" mass="46186">MIDAAHIVEITAIVVESINLILAAIYLLPIIFNPRFHNVNNLLTANLCLLTLITATYWIIDYILHGFFAASFRNTVLLRVFFQYWETLVNCLALYGFVTISVNRCFAVVYPQKRFFKKLSWCFISAGIQWMLGFILPIPVFVGTYMVYLQGNPLLVPWLGPYIFFVVLVIPAVVFVISNGIIYFTVRASSRRVHTITENSSGNFSIERLSSRDIRLLKHMVFVFIIYLTGWSPIYIAAAAGLTRGMPDWLYYLLELPAGAFMQGKLLWTLTWIGPYEFFIVLVVPAVIFAISNGIIYFTVRASSRRVHTAAASISGSSTTECLSSRDILLLKHMVFVFIVYLTGWSPVYIAAAAGVTNGMPAWLYYLLELPAGVSFMILLLDLLWYNHEVRQYLKEKFVRWLHIQ</sequence>
<feature type="domain" description="G-protein coupled receptors family 1 profile" evidence="10">
    <location>
        <begin position="22"/>
        <end position="297"/>
    </location>
</feature>
<evidence type="ECO:0000256" key="2">
    <source>
        <dbReference type="ARBA" id="ARBA00022475"/>
    </source>
</evidence>
<proteinExistence type="predicted"/>
<evidence type="ECO:0000256" key="9">
    <source>
        <dbReference type="SAM" id="Phobius"/>
    </source>
</evidence>
<organism evidence="11 12">
    <name type="scientific">Adineta steineri</name>
    <dbReference type="NCBI Taxonomy" id="433720"/>
    <lineage>
        <taxon>Eukaryota</taxon>
        <taxon>Metazoa</taxon>
        <taxon>Spiralia</taxon>
        <taxon>Gnathifera</taxon>
        <taxon>Rotifera</taxon>
        <taxon>Eurotatoria</taxon>
        <taxon>Bdelloidea</taxon>
        <taxon>Adinetida</taxon>
        <taxon>Adinetidae</taxon>
        <taxon>Adineta</taxon>
    </lineage>
</organism>
<feature type="transmembrane region" description="Helical" evidence="9">
    <location>
        <begin position="80"/>
        <end position="98"/>
    </location>
</feature>
<evidence type="ECO:0000259" key="10">
    <source>
        <dbReference type="PROSITE" id="PS50262"/>
    </source>
</evidence>